<name>A0ABY4X8Y3_9SPHN</name>
<dbReference type="RefSeq" id="WP_252167184.1">
    <property type="nucleotide sequence ID" value="NZ_CP084930.1"/>
</dbReference>
<proteinExistence type="predicted"/>
<dbReference type="SUPFAM" id="SSF51306">
    <property type="entry name" value="LexA/Signal peptidase"/>
    <property type="match status" value="1"/>
</dbReference>
<evidence type="ECO:0000256" key="1">
    <source>
        <dbReference type="ARBA" id="ARBA00023015"/>
    </source>
</evidence>
<keyword evidence="2" id="KW-0238">DNA-binding</keyword>
<protein>
    <submittedName>
        <fullName evidence="5">S24 family peptidase</fullName>
    </submittedName>
</protein>
<dbReference type="InterPro" id="IPR039418">
    <property type="entry name" value="LexA-like"/>
</dbReference>
<dbReference type="Pfam" id="PF00717">
    <property type="entry name" value="Peptidase_S24"/>
    <property type="match status" value="1"/>
</dbReference>
<evidence type="ECO:0000256" key="2">
    <source>
        <dbReference type="ARBA" id="ARBA00023125"/>
    </source>
</evidence>
<dbReference type="Gene3D" id="2.10.109.10">
    <property type="entry name" value="Umud Fragment, subunit A"/>
    <property type="match status" value="1"/>
</dbReference>
<evidence type="ECO:0000259" key="4">
    <source>
        <dbReference type="Pfam" id="PF00717"/>
    </source>
</evidence>
<accession>A0ABY4X8Y3</accession>
<dbReference type="CDD" id="cd06529">
    <property type="entry name" value="S24_LexA-like"/>
    <property type="match status" value="1"/>
</dbReference>
<keyword evidence="1" id="KW-0805">Transcription regulation</keyword>
<evidence type="ECO:0000313" key="6">
    <source>
        <dbReference type="Proteomes" id="UP001056937"/>
    </source>
</evidence>
<dbReference type="InterPro" id="IPR036286">
    <property type="entry name" value="LexA/Signal_pep-like_sf"/>
</dbReference>
<dbReference type="Proteomes" id="UP001056937">
    <property type="component" value="Chromosome 1"/>
</dbReference>
<dbReference type="InterPro" id="IPR015927">
    <property type="entry name" value="Peptidase_S24_S26A/B/C"/>
</dbReference>
<keyword evidence="3" id="KW-0804">Transcription</keyword>
<organism evidence="5 6">
    <name type="scientific">Sphingomonas morindae</name>
    <dbReference type="NCBI Taxonomy" id="1541170"/>
    <lineage>
        <taxon>Bacteria</taxon>
        <taxon>Pseudomonadati</taxon>
        <taxon>Pseudomonadota</taxon>
        <taxon>Alphaproteobacteria</taxon>
        <taxon>Sphingomonadales</taxon>
        <taxon>Sphingomonadaceae</taxon>
        <taxon>Sphingomonas</taxon>
    </lineage>
</organism>
<gene>
    <name evidence="5" type="ORF">LHA26_02505</name>
</gene>
<keyword evidence="6" id="KW-1185">Reference proteome</keyword>
<evidence type="ECO:0000313" key="5">
    <source>
        <dbReference type="EMBL" id="USI73374.1"/>
    </source>
</evidence>
<dbReference type="PANTHER" id="PTHR40661">
    <property type="match status" value="1"/>
</dbReference>
<sequence>MVLPDPRATLAALIRDSGEDCASLSRLIGRNPAYVHQYLHRGSPRRLAEADRAQLARYFGVPETWLGAPEAAAPPPAPLRILPRLDLAASAGPGAVAEEERALAGFGVSEAWLRRNGLRGDPGSLSLIEVRGESMRPTLAPGDEILVDRGDAADRLRDGLYVVRLSGALHVKRLVRAGAAFRLLSDNPEADPLLFDDPAEVTIIGRVRWAGRRFE</sequence>
<dbReference type="PANTHER" id="PTHR40661:SF3">
    <property type="entry name" value="FELS-1 PROPHAGE TRANSCRIPTIONAL REGULATOR"/>
    <property type="match status" value="1"/>
</dbReference>
<feature type="domain" description="Peptidase S24/S26A/S26B/S26C" evidence="4">
    <location>
        <begin position="89"/>
        <end position="207"/>
    </location>
</feature>
<evidence type="ECO:0000256" key="3">
    <source>
        <dbReference type="ARBA" id="ARBA00023163"/>
    </source>
</evidence>
<dbReference type="EMBL" id="CP084930">
    <property type="protein sequence ID" value="USI73374.1"/>
    <property type="molecule type" value="Genomic_DNA"/>
</dbReference>
<reference evidence="5" key="1">
    <citation type="journal article" date="2022" name="Toxins">
        <title>Genomic Analysis of Sphingopyxis sp. USTB-05 for Biodegrading Cyanobacterial Hepatotoxins.</title>
        <authorList>
            <person name="Liu C."/>
            <person name="Xu Q."/>
            <person name="Zhao Z."/>
            <person name="Zhang H."/>
            <person name="Liu X."/>
            <person name="Yin C."/>
            <person name="Liu Y."/>
            <person name="Yan H."/>
        </authorList>
    </citation>
    <scope>NUCLEOTIDE SEQUENCE</scope>
    <source>
        <strain evidence="5">NBD5</strain>
    </source>
</reference>